<keyword evidence="2" id="KW-1185">Reference proteome</keyword>
<dbReference type="AlphaFoldDB" id="A0A6A6G0H6"/>
<gene>
    <name evidence="1" type="ORF">BDZ85DRAFT_62339</name>
</gene>
<dbReference type="Proteomes" id="UP000799538">
    <property type="component" value="Unassembled WGS sequence"/>
</dbReference>
<evidence type="ECO:0000313" key="2">
    <source>
        <dbReference type="Proteomes" id="UP000799538"/>
    </source>
</evidence>
<accession>A0A6A6G0H6</accession>
<name>A0A6A6G0H6_9PEZI</name>
<reference evidence="2" key="1">
    <citation type="journal article" date="2020" name="Stud. Mycol.">
        <title>101 Dothideomycetes genomes: A test case for predicting lifestyles and emergence of pathogens.</title>
        <authorList>
            <person name="Haridas S."/>
            <person name="Albert R."/>
            <person name="Binder M."/>
            <person name="Bloem J."/>
            <person name="LaButti K."/>
            <person name="Salamov A."/>
            <person name="Andreopoulos B."/>
            <person name="Baker S."/>
            <person name="Barry K."/>
            <person name="Bills G."/>
            <person name="Bluhm B."/>
            <person name="Cannon C."/>
            <person name="Castanera R."/>
            <person name="Culley D."/>
            <person name="Daum C."/>
            <person name="Ezra D."/>
            <person name="Gonzalez J."/>
            <person name="Henrissat B."/>
            <person name="Kuo A."/>
            <person name="Liang C."/>
            <person name="Lipzen A."/>
            <person name="Lutzoni F."/>
            <person name="Magnuson J."/>
            <person name="Mondo S."/>
            <person name="Nolan M."/>
            <person name="Ohm R."/>
            <person name="Pangilinan J."/>
            <person name="Park H.-J."/>
            <person name="Ramirez L."/>
            <person name="Alfaro M."/>
            <person name="Sun H."/>
            <person name="Tritt A."/>
            <person name="Yoshinaga Y."/>
            <person name="Zwiers L.-H."/>
            <person name="Turgeon B."/>
            <person name="Goodwin S."/>
            <person name="Spatafora J."/>
            <person name="Crous P."/>
            <person name="Grigoriev I."/>
        </authorList>
    </citation>
    <scope>NUCLEOTIDE SEQUENCE [LARGE SCALE GENOMIC DNA]</scope>
    <source>
        <strain evidence="2">CECT 20119</strain>
    </source>
</reference>
<evidence type="ECO:0000313" key="1">
    <source>
        <dbReference type="EMBL" id="KAF2218970.1"/>
    </source>
</evidence>
<protein>
    <submittedName>
        <fullName evidence="1">Uncharacterized protein</fullName>
    </submittedName>
</protein>
<proteinExistence type="predicted"/>
<dbReference type="OrthoDB" id="10287215at2759"/>
<organism evidence="1 2">
    <name type="scientific">Elsinoe ampelina</name>
    <dbReference type="NCBI Taxonomy" id="302913"/>
    <lineage>
        <taxon>Eukaryota</taxon>
        <taxon>Fungi</taxon>
        <taxon>Dikarya</taxon>
        <taxon>Ascomycota</taxon>
        <taxon>Pezizomycotina</taxon>
        <taxon>Dothideomycetes</taxon>
        <taxon>Dothideomycetidae</taxon>
        <taxon>Myriangiales</taxon>
        <taxon>Elsinoaceae</taxon>
        <taxon>Elsinoe</taxon>
    </lineage>
</organism>
<sequence length="532" mass="59500">MGNRLSSLLEPYNVERTGVRLRAIDEYDILTVLAARFHEGHESLVDQTIMVDGDNVLQLESAILSDRKSTPKVVRTFLDTVRTNLTRLSADGWVNGQLLFILPDGSQIYKASKSRRGVKVVRYFQCSGQHGANLQVMIDHAGAGSAAITRLVTERKQTYVTSVVPDVPAGWTGSWRYFANEPAQAAMEARYPPQTDARRNSLLKLQKDGLEQLIILPPEIRQRAFSQLLEHYRYVVDLRARSSSLSPPKLRGRLTSHTENTFCGPSLLSDNQLLEEFAEAELQARRKCTPLLLLDADTVLGRSALDDTPAQSASDELFLEHDPLPEVEEIHVGVMLQGSDPRNVAEKIRPTSDKFLRLTPNATKINLRIFLQIANFRNRPGLTGVVAGWRWTEMLGLPQASTLNVEAYEFQSYSLPGVGGAVAGTRHVLAHMYPSTSPQHASHMFWGVDYLALVDCAMGRPMPRDVLEPLEHVYMHVCRHVTRSWAQCETELLHQVLRQYESCSIIAGQHEQCSCQAQPESTNTAEGRLIEV</sequence>
<dbReference type="EMBL" id="ML992523">
    <property type="protein sequence ID" value="KAF2218970.1"/>
    <property type="molecule type" value="Genomic_DNA"/>
</dbReference>